<dbReference type="Proteomes" id="UP000828390">
    <property type="component" value="Unassembled WGS sequence"/>
</dbReference>
<dbReference type="GO" id="GO:0043325">
    <property type="term" value="F:phosphatidylinositol-3,4-bisphosphate binding"/>
    <property type="evidence" value="ECO:0007669"/>
    <property type="project" value="TreeGrafter"/>
</dbReference>
<evidence type="ECO:0000256" key="1">
    <source>
        <dbReference type="ARBA" id="ARBA00022737"/>
    </source>
</evidence>
<gene>
    <name evidence="3" type="ORF">DPMN_189456</name>
</gene>
<comment type="caution">
    <text evidence="3">The sequence shown here is derived from an EMBL/GenBank/DDBJ whole genome shotgun (WGS) entry which is preliminary data.</text>
</comment>
<dbReference type="GO" id="GO:0080025">
    <property type="term" value="F:phosphatidylinositol-3,5-bisphosphate binding"/>
    <property type="evidence" value="ECO:0007669"/>
    <property type="project" value="TreeGrafter"/>
</dbReference>
<evidence type="ECO:0000259" key="2">
    <source>
        <dbReference type="Pfam" id="PF24915"/>
    </source>
</evidence>
<dbReference type="AlphaFoldDB" id="A0A9D4DUX2"/>
<dbReference type="Pfam" id="PF24915">
    <property type="entry name" value="Spectrin_SESTD1"/>
    <property type="match status" value="1"/>
</dbReference>
<keyword evidence="1" id="KW-0677">Repeat</keyword>
<dbReference type="EMBL" id="JAIWYP010000010">
    <property type="protein sequence ID" value="KAH3754775.1"/>
    <property type="molecule type" value="Genomic_DNA"/>
</dbReference>
<dbReference type="SUPFAM" id="SSF46966">
    <property type="entry name" value="Spectrin repeat"/>
    <property type="match status" value="1"/>
</dbReference>
<dbReference type="GO" id="GO:0032266">
    <property type="term" value="F:phosphatidylinositol-3-phosphate binding"/>
    <property type="evidence" value="ECO:0007669"/>
    <property type="project" value="TreeGrafter"/>
</dbReference>
<feature type="domain" description="SESTD1-like spectrin repeats region" evidence="2">
    <location>
        <begin position="2"/>
        <end position="53"/>
    </location>
</feature>
<evidence type="ECO:0000313" key="3">
    <source>
        <dbReference type="EMBL" id="KAH3754775.1"/>
    </source>
</evidence>
<proteinExistence type="predicted"/>
<reference evidence="3" key="1">
    <citation type="journal article" date="2019" name="bioRxiv">
        <title>The Genome of the Zebra Mussel, Dreissena polymorpha: A Resource for Invasive Species Research.</title>
        <authorList>
            <person name="McCartney M.A."/>
            <person name="Auch B."/>
            <person name="Kono T."/>
            <person name="Mallez S."/>
            <person name="Zhang Y."/>
            <person name="Obille A."/>
            <person name="Becker A."/>
            <person name="Abrahante J.E."/>
            <person name="Garbe J."/>
            <person name="Badalamenti J.P."/>
            <person name="Herman A."/>
            <person name="Mangelson H."/>
            <person name="Liachko I."/>
            <person name="Sullivan S."/>
            <person name="Sone E.D."/>
            <person name="Koren S."/>
            <person name="Silverstein K.A.T."/>
            <person name="Beckman K.B."/>
            <person name="Gohl D.M."/>
        </authorList>
    </citation>
    <scope>NUCLEOTIDE SEQUENCE</scope>
    <source>
        <strain evidence="3">Duluth1</strain>
        <tissue evidence="3">Whole animal</tissue>
    </source>
</reference>
<accession>A0A9D4DUX2</accession>
<reference evidence="3" key="2">
    <citation type="submission" date="2020-11" db="EMBL/GenBank/DDBJ databases">
        <authorList>
            <person name="McCartney M.A."/>
            <person name="Auch B."/>
            <person name="Kono T."/>
            <person name="Mallez S."/>
            <person name="Becker A."/>
            <person name="Gohl D.M."/>
            <person name="Silverstein K.A.T."/>
            <person name="Koren S."/>
            <person name="Bechman K.B."/>
            <person name="Herman A."/>
            <person name="Abrahante J.E."/>
            <person name="Garbe J."/>
        </authorList>
    </citation>
    <scope>NUCLEOTIDE SEQUENCE</scope>
    <source>
        <strain evidence="3">Duluth1</strain>
        <tissue evidence="3">Whole animal</tissue>
    </source>
</reference>
<organism evidence="3 4">
    <name type="scientific">Dreissena polymorpha</name>
    <name type="common">Zebra mussel</name>
    <name type="synonym">Mytilus polymorpha</name>
    <dbReference type="NCBI Taxonomy" id="45954"/>
    <lineage>
        <taxon>Eukaryota</taxon>
        <taxon>Metazoa</taxon>
        <taxon>Spiralia</taxon>
        <taxon>Lophotrochozoa</taxon>
        <taxon>Mollusca</taxon>
        <taxon>Bivalvia</taxon>
        <taxon>Autobranchia</taxon>
        <taxon>Heteroconchia</taxon>
        <taxon>Euheterodonta</taxon>
        <taxon>Imparidentia</taxon>
        <taxon>Neoheterodontei</taxon>
        <taxon>Myida</taxon>
        <taxon>Dreissenoidea</taxon>
        <taxon>Dreissenidae</taxon>
        <taxon>Dreissena</taxon>
    </lineage>
</organism>
<dbReference type="PANTHER" id="PTHR46607:SF1">
    <property type="entry name" value="SEC14 DOMAIN AND SPECTRIN REPEAT-CONTAINING PROTEIN 1"/>
    <property type="match status" value="1"/>
</dbReference>
<sequence length="76" mass="8797">MQDGHSLLDEMSRPIKNAFGADISPDYASQTKHVEQKLEELQERKMRCDDLADVRKLKLEQILQLRTCENDAQKVP</sequence>
<protein>
    <recommendedName>
        <fullName evidence="2">SESTD1-like spectrin repeats region domain-containing protein</fullName>
    </recommendedName>
</protein>
<dbReference type="InterPro" id="IPR056804">
    <property type="entry name" value="Spectrin_SESTD1"/>
</dbReference>
<evidence type="ECO:0000313" key="4">
    <source>
        <dbReference type="Proteomes" id="UP000828390"/>
    </source>
</evidence>
<dbReference type="GO" id="GO:0010314">
    <property type="term" value="F:phosphatidylinositol-5-phosphate binding"/>
    <property type="evidence" value="ECO:0007669"/>
    <property type="project" value="TreeGrafter"/>
</dbReference>
<keyword evidence="4" id="KW-1185">Reference proteome</keyword>
<dbReference type="GO" id="GO:0005546">
    <property type="term" value="F:phosphatidylinositol-4,5-bisphosphate binding"/>
    <property type="evidence" value="ECO:0007669"/>
    <property type="project" value="TreeGrafter"/>
</dbReference>
<dbReference type="GO" id="GO:0070273">
    <property type="term" value="F:phosphatidylinositol-4-phosphate binding"/>
    <property type="evidence" value="ECO:0007669"/>
    <property type="project" value="TreeGrafter"/>
</dbReference>
<dbReference type="PANTHER" id="PTHR46607">
    <property type="entry name" value="SEC14 DOMAIN AND SPECTRIN REPEAT-CONTAINING PROTEIN 1"/>
    <property type="match status" value="1"/>
</dbReference>
<name>A0A9D4DUX2_DREPO</name>